<name>A0A1I0QTV0_9EURY</name>
<gene>
    <name evidence="9" type="ORF">SAMN05216285_3946</name>
</gene>
<evidence type="ECO:0000256" key="4">
    <source>
        <dbReference type="SAM" id="MobiDB-lite"/>
    </source>
</evidence>
<dbReference type="Pfam" id="PF17389">
    <property type="entry name" value="Bac_rhamnosid6H"/>
    <property type="match status" value="1"/>
</dbReference>
<dbReference type="InterPro" id="IPR008928">
    <property type="entry name" value="6-hairpin_glycosidase_sf"/>
</dbReference>
<feature type="domain" description="Alpha-L-rhamnosidase six-hairpin glycosidase" evidence="7">
    <location>
        <begin position="530"/>
        <end position="901"/>
    </location>
</feature>
<organism evidence="9 10">
    <name type="scientific">Natrinema salifodinae</name>
    <dbReference type="NCBI Taxonomy" id="1202768"/>
    <lineage>
        <taxon>Archaea</taxon>
        <taxon>Methanobacteriati</taxon>
        <taxon>Methanobacteriota</taxon>
        <taxon>Stenosarchaea group</taxon>
        <taxon>Halobacteria</taxon>
        <taxon>Halobacteriales</taxon>
        <taxon>Natrialbaceae</taxon>
        <taxon>Natrinema</taxon>
    </lineage>
</organism>
<dbReference type="SUPFAM" id="SSF48208">
    <property type="entry name" value="Six-hairpin glycosidases"/>
    <property type="match status" value="1"/>
</dbReference>
<dbReference type="GO" id="GO:0005975">
    <property type="term" value="P:carbohydrate metabolic process"/>
    <property type="evidence" value="ECO:0007669"/>
    <property type="project" value="InterPro"/>
</dbReference>
<keyword evidence="3" id="KW-0378">Hydrolase</keyword>
<dbReference type="Pfam" id="PF08531">
    <property type="entry name" value="Bac_rhamnosid_N"/>
    <property type="match status" value="1"/>
</dbReference>
<keyword evidence="10" id="KW-1185">Reference proteome</keyword>
<dbReference type="STRING" id="1202768.SAMN05216285_3946"/>
<evidence type="ECO:0000256" key="3">
    <source>
        <dbReference type="ARBA" id="ARBA00022801"/>
    </source>
</evidence>
<dbReference type="PANTHER" id="PTHR33307:SF6">
    <property type="entry name" value="ALPHA-RHAMNOSIDASE (EUROFUNG)-RELATED"/>
    <property type="match status" value="1"/>
</dbReference>
<feature type="domain" description="Alpha-L-rhamnosidase C-terminal" evidence="8">
    <location>
        <begin position="904"/>
        <end position="983"/>
    </location>
</feature>
<dbReference type="EC" id="3.2.1.40" evidence="2"/>
<dbReference type="Pfam" id="PF17390">
    <property type="entry name" value="Bac_rhamnosid_C"/>
    <property type="match status" value="1"/>
</dbReference>
<feature type="compositionally biased region" description="Basic and acidic residues" evidence="4">
    <location>
        <begin position="1"/>
        <end position="16"/>
    </location>
</feature>
<accession>A0A1I0QTV0</accession>
<comment type="catalytic activity">
    <reaction evidence="1">
        <text>Hydrolysis of terminal non-reducing alpha-L-rhamnose residues in alpha-L-rhamnosides.</text>
        <dbReference type="EC" id="3.2.1.40"/>
    </reaction>
</comment>
<dbReference type="SUPFAM" id="SSF49265">
    <property type="entry name" value="Fibronectin type III"/>
    <property type="match status" value="1"/>
</dbReference>
<dbReference type="RefSeq" id="WP_049989928.1">
    <property type="nucleotide sequence ID" value="NZ_FOIS01000005.1"/>
</dbReference>
<evidence type="ECO:0000313" key="9">
    <source>
        <dbReference type="EMBL" id="SEW31068.1"/>
    </source>
</evidence>
<dbReference type="InterPro" id="IPR036116">
    <property type="entry name" value="FN3_sf"/>
</dbReference>
<dbReference type="AlphaFoldDB" id="A0A1I0QTV0"/>
<evidence type="ECO:0000259" key="5">
    <source>
        <dbReference type="Pfam" id="PF05592"/>
    </source>
</evidence>
<evidence type="ECO:0000256" key="1">
    <source>
        <dbReference type="ARBA" id="ARBA00001445"/>
    </source>
</evidence>
<evidence type="ECO:0000259" key="8">
    <source>
        <dbReference type="Pfam" id="PF17390"/>
    </source>
</evidence>
<evidence type="ECO:0000313" key="10">
    <source>
        <dbReference type="Proteomes" id="UP000183275"/>
    </source>
</evidence>
<dbReference type="Pfam" id="PF25788">
    <property type="entry name" value="Ig_Rha78A_N"/>
    <property type="match status" value="1"/>
</dbReference>
<dbReference type="eggNOG" id="arCOG03865">
    <property type="taxonomic scope" value="Archaea"/>
</dbReference>
<dbReference type="Gene3D" id="2.60.120.260">
    <property type="entry name" value="Galactose-binding domain-like"/>
    <property type="match status" value="2"/>
</dbReference>
<feature type="region of interest" description="Disordered" evidence="4">
    <location>
        <begin position="73"/>
        <end position="104"/>
    </location>
</feature>
<dbReference type="EMBL" id="FOIS01000005">
    <property type="protein sequence ID" value="SEW31068.1"/>
    <property type="molecule type" value="Genomic_DNA"/>
</dbReference>
<evidence type="ECO:0000256" key="2">
    <source>
        <dbReference type="ARBA" id="ARBA00012652"/>
    </source>
</evidence>
<dbReference type="InterPro" id="IPR013737">
    <property type="entry name" value="Bac_rhamnosid_N"/>
</dbReference>
<dbReference type="OrthoDB" id="39566at2157"/>
<feature type="region of interest" description="Disordered" evidence="4">
    <location>
        <begin position="1"/>
        <end position="21"/>
    </location>
</feature>
<dbReference type="Pfam" id="PF05592">
    <property type="entry name" value="Bac_rhamnosid"/>
    <property type="match status" value="1"/>
</dbReference>
<evidence type="ECO:0000259" key="6">
    <source>
        <dbReference type="Pfam" id="PF08531"/>
    </source>
</evidence>
<sequence length="1035" mass="116684">MNGNDHSRPTDERTTTDRAIPTSLVDRREYLQYGGAIAGLPFLSGRSLAQLGTGNGDGRGTESEPVAPQKLRVEYAEDPNNVSPTMGESSDGVPETPRFSWTVAGPRGAEQSAYRVLVAESRDALDSDEGDVWDSGVVPSSRSVHVPYEGAPLEPDTTYHWKVRVWDGDGNERRWSDPTQFTTAIPHTDEHWEGEWIGPDYGEWSEEDAIDDDYLAEGDYDERPEPLLRNEFDLEKDVEAARVHISGVGCYELFLNGERVGDRVLDPAQTQYDETILYSTYDVTEYLQSGTNAIGTALGRLRFGEMVADNGDWGWSDAPWWSDPQLLVQLNVEFADGTSTSIVTDDGWRMTDGPTRFDSLFSGEVYDARRERPGWTEPDYDDGDWEAPSLADNPADELRPQHVQPMRITATLDPVAITEPEDDVYVFDFGQVMTGWAELAVDGSAGTDVTLTYGEKLNDDGTVDNSNFLVAAPMQRDRYILDGDGTETWEPSYSYKGFRYVQVEGYPGDPDDDALEAKYVHSDIAEGVESGFESSNDLLDRIHENTRRAYLNNMQAVPTDTPKYEKNGWTGDAQLTAETGIYNFDMARFWEKWLRDFADAQREDGELPTVVPNNTMYSFVDFEPNFDAVQGPTPGWDAAFILIPWWVYQYYGDTRLLERHYDDWTRYIDWMQQWSDGDILDDLPETIADHEEPVRRYEDSHVLPVGLGDWGGAPLIDEDDGYGGSGNEVPITSTAYYYRFTRVLAETASLIGLDDEADEWSALAEEVRADFNEEFLDTERGYYRTGDVGVYLQTSNVLPLAFDMVPDEYEDVVVANLVEDIVETHDGRLNTATLGTKYLLPVLTEYGHHDVAYTVATQTDYPSWGHWIENDRTSLLEFWELDSRSWNHHFLGVTDEWFYKYLAGIRAAEPGYEHVRIAPQPAGDLERVSARTDTVRGPVESRWELVGPSDTGRDERGIHLDVTIPGNSTATVELPTMGGDRVRVRESEKSIWNNGNRTRPEHPGVENVAREGDRIVVEVTSGEFSFELEQLGRDR</sequence>
<dbReference type="InterPro" id="IPR035398">
    <property type="entry name" value="Bac_rhamnosid_C"/>
</dbReference>
<protein>
    <recommendedName>
        <fullName evidence="2">alpha-L-rhamnosidase</fullName>
        <ecNumber evidence="2">3.2.1.40</ecNumber>
    </recommendedName>
</protein>
<evidence type="ECO:0000259" key="7">
    <source>
        <dbReference type="Pfam" id="PF17389"/>
    </source>
</evidence>
<feature type="domain" description="Bacterial alpha-L-rhamnosidase N-terminal" evidence="6">
    <location>
        <begin position="236"/>
        <end position="409"/>
    </location>
</feature>
<dbReference type="PANTHER" id="PTHR33307">
    <property type="entry name" value="ALPHA-RHAMNOSIDASE (EUROFUNG)"/>
    <property type="match status" value="1"/>
</dbReference>
<feature type="domain" description="Alpha-L-rhamnosidase concanavalin-like" evidence="5">
    <location>
        <begin position="421"/>
        <end position="521"/>
    </location>
</feature>
<reference evidence="10" key="1">
    <citation type="submission" date="2016-10" db="EMBL/GenBank/DDBJ databases">
        <authorList>
            <person name="Varghese N."/>
        </authorList>
    </citation>
    <scope>NUCLEOTIDE SEQUENCE [LARGE SCALE GENOMIC DNA]</scope>
    <source>
        <strain evidence="10">CGMCC 1.12284</strain>
    </source>
</reference>
<dbReference type="Proteomes" id="UP000183275">
    <property type="component" value="Unassembled WGS sequence"/>
</dbReference>
<dbReference type="GO" id="GO:0030596">
    <property type="term" value="F:alpha-L-rhamnosidase activity"/>
    <property type="evidence" value="ECO:0007669"/>
    <property type="project" value="UniProtKB-EC"/>
</dbReference>
<dbReference type="InterPro" id="IPR012341">
    <property type="entry name" value="6hp_glycosidase-like_sf"/>
</dbReference>
<dbReference type="Gene3D" id="1.50.10.10">
    <property type="match status" value="1"/>
</dbReference>
<dbReference type="InterPro" id="IPR008902">
    <property type="entry name" value="Rhamnosid_concanavalin"/>
</dbReference>
<dbReference type="InterPro" id="IPR013783">
    <property type="entry name" value="Ig-like_fold"/>
</dbReference>
<dbReference type="InterPro" id="IPR035396">
    <property type="entry name" value="Bac_rhamnosid6H"/>
</dbReference>
<dbReference type="InterPro" id="IPR016007">
    <property type="entry name" value="Alpha_rhamnosid"/>
</dbReference>
<dbReference type="Gene3D" id="2.60.420.10">
    <property type="entry name" value="Maltose phosphorylase, domain 3"/>
    <property type="match status" value="1"/>
</dbReference>
<dbReference type="Gene3D" id="2.60.40.10">
    <property type="entry name" value="Immunoglobulins"/>
    <property type="match status" value="1"/>
</dbReference>
<proteinExistence type="predicted"/>
<dbReference type="PIRSF" id="PIRSF010631">
    <property type="entry name" value="A-rhamnsds"/>
    <property type="match status" value="1"/>
</dbReference>